<dbReference type="GO" id="GO:0004640">
    <property type="term" value="F:phosphoribosylanthranilate isomerase activity"/>
    <property type="evidence" value="ECO:0007669"/>
    <property type="project" value="UniProtKB-UniRule"/>
</dbReference>
<dbReference type="InterPro" id="IPR011060">
    <property type="entry name" value="RibuloseP-bd_barrel"/>
</dbReference>
<dbReference type="InterPro" id="IPR013785">
    <property type="entry name" value="Aldolase_TIM"/>
</dbReference>
<evidence type="ECO:0000256" key="4">
    <source>
        <dbReference type="ARBA" id="ARBA00022605"/>
    </source>
</evidence>
<gene>
    <name evidence="8" type="primary">trpF</name>
    <name evidence="11" type="ORF">D1869_07155</name>
    <name evidence="10" type="ORF">HNQ62_000297</name>
</gene>
<dbReference type="GO" id="GO:0000162">
    <property type="term" value="P:L-tryptophan biosynthetic process"/>
    <property type="evidence" value="ECO:0007669"/>
    <property type="project" value="UniProtKB-UniRule"/>
</dbReference>
<dbReference type="EMBL" id="CP045484">
    <property type="protein sequence ID" value="QGR16978.1"/>
    <property type="molecule type" value="Genomic_DNA"/>
</dbReference>
<evidence type="ECO:0000256" key="8">
    <source>
        <dbReference type="HAMAP-Rule" id="MF_00135"/>
    </source>
</evidence>
<evidence type="ECO:0000256" key="5">
    <source>
        <dbReference type="ARBA" id="ARBA00022822"/>
    </source>
</evidence>
<dbReference type="CDD" id="cd00405">
    <property type="entry name" value="PRAI"/>
    <property type="match status" value="1"/>
</dbReference>
<dbReference type="Pfam" id="PF00697">
    <property type="entry name" value="PRAI"/>
    <property type="match status" value="1"/>
</dbReference>
<evidence type="ECO:0000313" key="10">
    <source>
        <dbReference type="EMBL" id="MBB5252579.1"/>
    </source>
</evidence>
<evidence type="ECO:0000256" key="7">
    <source>
        <dbReference type="ARBA" id="ARBA00023235"/>
    </source>
</evidence>
<reference evidence="10 13" key="2">
    <citation type="submission" date="2020-08" db="EMBL/GenBank/DDBJ databases">
        <title>Genomic Encyclopedia of Type Strains, Phase IV (KMG-IV): sequencing the most valuable type-strain genomes for metagenomic binning, comparative biology and taxonomic classification.</title>
        <authorList>
            <person name="Goeker M."/>
        </authorList>
    </citation>
    <scope>NUCLEOTIDE SEQUENCE [LARGE SCALE GENOMIC DNA]</scope>
    <source>
        <strain evidence="10 13">DSM 12421</strain>
    </source>
</reference>
<keyword evidence="7 8" id="KW-0413">Isomerase</keyword>
<name>A0A650CGV4_SULOH</name>
<dbReference type="PANTHER" id="PTHR42894">
    <property type="entry name" value="N-(5'-PHOSPHORIBOSYL)ANTHRANILATE ISOMERASE"/>
    <property type="match status" value="1"/>
</dbReference>
<evidence type="ECO:0000313" key="13">
    <source>
        <dbReference type="Proteomes" id="UP000582213"/>
    </source>
</evidence>
<dbReference type="AlphaFoldDB" id="A0A650CGV4"/>
<keyword evidence="4 8" id="KW-0028">Amino-acid biosynthesis</keyword>
<dbReference type="OrthoDB" id="27513at2157"/>
<dbReference type="PANTHER" id="PTHR42894:SF1">
    <property type="entry name" value="N-(5'-PHOSPHORIBOSYL)ANTHRANILATE ISOMERASE"/>
    <property type="match status" value="1"/>
</dbReference>
<evidence type="ECO:0000259" key="9">
    <source>
        <dbReference type="Pfam" id="PF00697"/>
    </source>
</evidence>
<comment type="catalytic activity">
    <reaction evidence="1 8">
        <text>N-(5-phospho-beta-D-ribosyl)anthranilate = 1-(2-carboxyphenylamino)-1-deoxy-D-ribulose 5-phosphate</text>
        <dbReference type="Rhea" id="RHEA:21540"/>
        <dbReference type="ChEBI" id="CHEBI:18277"/>
        <dbReference type="ChEBI" id="CHEBI:58613"/>
        <dbReference type="EC" id="5.3.1.24"/>
    </reaction>
</comment>
<evidence type="ECO:0000313" key="11">
    <source>
        <dbReference type="EMBL" id="QGR16978.1"/>
    </source>
</evidence>
<dbReference type="EC" id="5.3.1.24" evidence="8"/>
<evidence type="ECO:0000256" key="3">
    <source>
        <dbReference type="ARBA" id="ARBA00007571"/>
    </source>
</evidence>
<dbReference type="GeneID" id="42801012"/>
<dbReference type="InterPro" id="IPR044643">
    <property type="entry name" value="TrpF_fam"/>
</dbReference>
<evidence type="ECO:0000313" key="12">
    <source>
        <dbReference type="Proteomes" id="UP000427373"/>
    </source>
</evidence>
<accession>A0A650CGV4</accession>
<sequence>MIKIKFCGISHIEDAIVASNYADLIGVVTDPVSPRFVKPEFIDIVKNFVNKPVVNVKVKGKINDIVNESKADYVQIHRVLDMEEIEDILSYNKKFILYVPSSEKYYSYFKTIVNKTNHLILIDSEKKGEKVNLEVSKIWIKEYDKVGIGGGITLNNIEEFLSLNPYWIDISSGIEKYKSKKDHDKMIRIVEKVKEWKSIL</sequence>
<dbReference type="KEGG" id="soh:D1869_07155"/>
<evidence type="ECO:0000256" key="2">
    <source>
        <dbReference type="ARBA" id="ARBA00004664"/>
    </source>
</evidence>
<dbReference type="Proteomes" id="UP000427373">
    <property type="component" value="Chromosome"/>
</dbReference>
<comment type="pathway">
    <text evidence="2 8">Amino-acid biosynthesis; L-tryptophan biosynthesis; L-tryptophan from chorismate: step 3/5.</text>
</comment>
<evidence type="ECO:0000256" key="1">
    <source>
        <dbReference type="ARBA" id="ARBA00001164"/>
    </source>
</evidence>
<keyword evidence="6 8" id="KW-0057">Aromatic amino acid biosynthesis</keyword>
<dbReference type="InterPro" id="IPR001240">
    <property type="entry name" value="PRAI_dom"/>
</dbReference>
<dbReference type="HAMAP" id="MF_00135">
    <property type="entry name" value="PRAI"/>
    <property type="match status" value="1"/>
</dbReference>
<dbReference type="UniPathway" id="UPA00035">
    <property type="reaction ID" value="UER00042"/>
</dbReference>
<dbReference type="SUPFAM" id="SSF51366">
    <property type="entry name" value="Ribulose-phoshate binding barrel"/>
    <property type="match status" value="1"/>
</dbReference>
<comment type="similarity">
    <text evidence="3 8">Belongs to the TrpF family.</text>
</comment>
<organism evidence="11 12">
    <name type="scientific">Sulfurisphaera ohwakuensis</name>
    <dbReference type="NCBI Taxonomy" id="69656"/>
    <lineage>
        <taxon>Archaea</taxon>
        <taxon>Thermoproteota</taxon>
        <taxon>Thermoprotei</taxon>
        <taxon>Sulfolobales</taxon>
        <taxon>Sulfolobaceae</taxon>
        <taxon>Sulfurisphaera</taxon>
    </lineage>
</organism>
<protein>
    <recommendedName>
        <fullName evidence="8">N-(5'-phosphoribosyl)anthranilate isomerase</fullName>
        <shortName evidence="8">PRAI</shortName>
        <ecNumber evidence="8">5.3.1.24</ecNumber>
    </recommendedName>
</protein>
<evidence type="ECO:0000256" key="6">
    <source>
        <dbReference type="ARBA" id="ARBA00023141"/>
    </source>
</evidence>
<dbReference type="Proteomes" id="UP000582213">
    <property type="component" value="Unassembled WGS sequence"/>
</dbReference>
<keyword evidence="12" id="KW-1185">Reference proteome</keyword>
<dbReference type="EMBL" id="JACHFY010000001">
    <property type="protein sequence ID" value="MBB5252579.1"/>
    <property type="molecule type" value="Genomic_DNA"/>
</dbReference>
<proteinExistence type="inferred from homology"/>
<reference evidence="11 12" key="1">
    <citation type="submission" date="2019-10" db="EMBL/GenBank/DDBJ databases">
        <title>Genome Sequences from Six Type Strain Members of the Archaeal Family Sulfolobaceae: Acidianus ambivalens, Acidianus infernus, Metallosphaera prunae, Stygiolobus azoricus, Sulfolobus metallicus, and Sulfurisphaera ohwakuensis.</title>
        <authorList>
            <person name="Counts J.A."/>
            <person name="Kelly R.M."/>
        </authorList>
    </citation>
    <scope>NUCLEOTIDE SEQUENCE [LARGE SCALE GENOMIC DNA]</scope>
    <source>
        <strain evidence="11 12">TA-1</strain>
    </source>
</reference>
<dbReference type="Gene3D" id="3.20.20.70">
    <property type="entry name" value="Aldolase class I"/>
    <property type="match status" value="1"/>
</dbReference>
<feature type="domain" description="N-(5'phosphoribosyl) anthranilate isomerase (PRAI)" evidence="9">
    <location>
        <begin position="5"/>
        <end position="191"/>
    </location>
</feature>
<dbReference type="RefSeq" id="WP_156014517.1">
    <property type="nucleotide sequence ID" value="NZ_CP045484.1"/>
</dbReference>
<keyword evidence="5 8" id="KW-0822">Tryptophan biosynthesis</keyword>